<dbReference type="Proteomes" id="UP000230069">
    <property type="component" value="Unassembled WGS sequence"/>
</dbReference>
<keyword evidence="3" id="KW-1185">Reference proteome</keyword>
<dbReference type="OrthoDB" id="1930092at2759"/>
<dbReference type="InterPro" id="IPR055572">
    <property type="entry name" value="DUF7148"/>
</dbReference>
<proteinExistence type="predicted"/>
<accession>A0A2G5CBE2</accession>
<dbReference type="AlphaFoldDB" id="A0A2G5CBE2"/>
<reference evidence="2 3" key="1">
    <citation type="submission" date="2017-09" db="EMBL/GenBank/DDBJ databases">
        <title>WGS assembly of Aquilegia coerulea Goldsmith.</title>
        <authorList>
            <person name="Hodges S."/>
            <person name="Kramer E."/>
            <person name="Nordborg M."/>
            <person name="Tomkins J."/>
            <person name="Borevitz J."/>
            <person name="Derieg N."/>
            <person name="Yan J."/>
            <person name="Mihaltcheva S."/>
            <person name="Hayes R.D."/>
            <person name="Rokhsar D."/>
        </authorList>
    </citation>
    <scope>NUCLEOTIDE SEQUENCE [LARGE SCALE GENOMIC DNA]</scope>
    <source>
        <strain evidence="3">cv. Goldsmith</strain>
    </source>
</reference>
<dbReference type="PANTHER" id="PTHR36352">
    <property type="entry name" value="EXPRESSED PROTEIN"/>
    <property type="match status" value="1"/>
</dbReference>
<name>A0A2G5CBE2_AQUCA</name>
<dbReference type="GO" id="GO:0009535">
    <property type="term" value="C:chloroplast thylakoid membrane"/>
    <property type="evidence" value="ECO:0007669"/>
    <property type="project" value="TreeGrafter"/>
</dbReference>
<dbReference type="EMBL" id="KZ305089">
    <property type="protein sequence ID" value="PIA28187.1"/>
    <property type="molecule type" value="Genomic_DNA"/>
</dbReference>
<dbReference type="Pfam" id="PF23650">
    <property type="entry name" value="DUF7148"/>
    <property type="match status" value="1"/>
</dbReference>
<evidence type="ECO:0000259" key="1">
    <source>
        <dbReference type="Pfam" id="PF23650"/>
    </source>
</evidence>
<protein>
    <recommendedName>
        <fullName evidence="1">DUF7148 domain-containing protein</fullName>
    </recommendedName>
</protein>
<gene>
    <name evidence="2" type="ORF">AQUCO_07200082v1</name>
</gene>
<sequence length="223" mass="24668">MSKCTADCGPYKFVAEELRLALHTRKRKKCHSIQPIPSMACSSEAMVTAVRVSQLIQPSCGRTYLQLLTVPSIRRNSQKICENRWISSKLNGHQFTCSHKIWAVVPKASSSNESIVETDEEEGVQLGSMKLPPNIDIQRFESLLFQVDKITGGARLGFIEIGDAKTEVPVYIDCLVVPATETSSPIFLAIRNGPTKDRSPPGEPRIMRSLQEALKKSVQIASV</sequence>
<dbReference type="GO" id="GO:0009570">
    <property type="term" value="C:chloroplast stroma"/>
    <property type="evidence" value="ECO:0007669"/>
    <property type="project" value="TreeGrafter"/>
</dbReference>
<evidence type="ECO:0000313" key="3">
    <source>
        <dbReference type="Proteomes" id="UP000230069"/>
    </source>
</evidence>
<organism evidence="2 3">
    <name type="scientific">Aquilegia coerulea</name>
    <name type="common">Rocky mountain columbine</name>
    <dbReference type="NCBI Taxonomy" id="218851"/>
    <lineage>
        <taxon>Eukaryota</taxon>
        <taxon>Viridiplantae</taxon>
        <taxon>Streptophyta</taxon>
        <taxon>Embryophyta</taxon>
        <taxon>Tracheophyta</taxon>
        <taxon>Spermatophyta</taxon>
        <taxon>Magnoliopsida</taxon>
        <taxon>Ranunculales</taxon>
        <taxon>Ranunculaceae</taxon>
        <taxon>Thalictroideae</taxon>
        <taxon>Aquilegia</taxon>
    </lineage>
</organism>
<feature type="domain" description="DUF7148" evidence="1">
    <location>
        <begin position="146"/>
        <end position="221"/>
    </location>
</feature>
<evidence type="ECO:0000313" key="2">
    <source>
        <dbReference type="EMBL" id="PIA28187.1"/>
    </source>
</evidence>
<dbReference type="PANTHER" id="PTHR36352:SF1">
    <property type="entry name" value="EXPRESSED PROTEIN"/>
    <property type="match status" value="1"/>
</dbReference>